<feature type="chain" id="PRO_5047311787" evidence="1">
    <location>
        <begin position="27"/>
        <end position="263"/>
    </location>
</feature>
<proteinExistence type="predicted"/>
<accession>A0ABY4G443</accession>
<name>A0ABY4G443_9BACT</name>
<dbReference type="InterPro" id="IPR019619">
    <property type="entry name" value="DUF2490"/>
</dbReference>
<keyword evidence="3" id="KW-1185">Reference proteome</keyword>
<protein>
    <submittedName>
        <fullName evidence="2">DUF2490 domain-containing protein</fullName>
    </submittedName>
</protein>
<evidence type="ECO:0000313" key="3">
    <source>
        <dbReference type="Proteomes" id="UP000830401"/>
    </source>
</evidence>
<dbReference type="RefSeq" id="WP_245119557.1">
    <property type="nucleotide sequence ID" value="NZ_CP095061.1"/>
</dbReference>
<evidence type="ECO:0000313" key="2">
    <source>
        <dbReference type="EMBL" id="UOQ65551.1"/>
    </source>
</evidence>
<feature type="signal peptide" evidence="1">
    <location>
        <begin position="1"/>
        <end position="26"/>
    </location>
</feature>
<organism evidence="2 3">
    <name type="scientific">Hymenobacter volaticus</name>
    <dbReference type="NCBI Taxonomy" id="2932254"/>
    <lineage>
        <taxon>Bacteria</taxon>
        <taxon>Pseudomonadati</taxon>
        <taxon>Bacteroidota</taxon>
        <taxon>Cytophagia</taxon>
        <taxon>Cytophagales</taxon>
        <taxon>Hymenobacteraceae</taxon>
        <taxon>Hymenobacter</taxon>
    </lineage>
</organism>
<evidence type="ECO:0000256" key="1">
    <source>
        <dbReference type="SAM" id="SignalP"/>
    </source>
</evidence>
<sequence>MKSFLPSPSIQLLVLLLLSLASGAQAQTHRLTATPPSYRRFNSWLMVNSDARLNDKWGLHTEAQLREVKGPNAPQQKFLRIGANYYAANILVLSAGYAYTMSFPEGNDSELGSLPEHRSYQQLLLRFDSSRVQTQHRYRLEQRWVRRPGSGQFTYLNRLRYQLRLTLPLSSQKKVLPGTPYLTGYDEVFIGFGRNSDGNIFSQNRACLALGYQISHATSVEMGYLNQMASQEEMASLAANHILHLGLNFNPDFRKGKLTAESN</sequence>
<dbReference type="EMBL" id="CP095061">
    <property type="protein sequence ID" value="UOQ65551.1"/>
    <property type="molecule type" value="Genomic_DNA"/>
</dbReference>
<dbReference type="Pfam" id="PF10677">
    <property type="entry name" value="DUF2490"/>
    <property type="match status" value="1"/>
</dbReference>
<gene>
    <name evidence="2" type="ORF">MUN86_18715</name>
</gene>
<dbReference type="Proteomes" id="UP000830401">
    <property type="component" value="Chromosome"/>
</dbReference>
<reference evidence="2" key="1">
    <citation type="submission" date="2022-04" db="EMBL/GenBank/DDBJ databases">
        <title>Hymenobacter sp. isolated from the air.</title>
        <authorList>
            <person name="Won M."/>
            <person name="Lee C.-M."/>
            <person name="Woen H.-Y."/>
            <person name="Kwon S.-W."/>
        </authorList>
    </citation>
    <scope>NUCLEOTIDE SEQUENCE</scope>
    <source>
        <strain evidence="2">5420S-77</strain>
    </source>
</reference>
<keyword evidence="1" id="KW-0732">Signal</keyword>